<dbReference type="PANTHER" id="PTHR18968">
    <property type="entry name" value="THIAMINE PYROPHOSPHATE ENZYMES"/>
    <property type="match status" value="1"/>
</dbReference>
<dbReference type="InterPro" id="IPR029061">
    <property type="entry name" value="THDP-binding"/>
</dbReference>
<evidence type="ECO:0000256" key="11">
    <source>
        <dbReference type="RuleBase" id="RU003591"/>
    </source>
</evidence>
<reference evidence="16" key="1">
    <citation type="journal article" date="2017" name="Nat. Microbiol.">
        <title>Global analysis of biosynthetic gene clusters reveals vast potential of secondary metabolite production in Penicillium species.</title>
        <authorList>
            <person name="Nielsen J.C."/>
            <person name="Grijseels S."/>
            <person name="Prigent S."/>
            <person name="Ji B."/>
            <person name="Dainat J."/>
            <person name="Nielsen K.F."/>
            <person name="Frisvad J.C."/>
            <person name="Workman M."/>
            <person name="Nielsen J."/>
        </authorList>
    </citation>
    <scope>NUCLEOTIDE SEQUENCE [LARGE SCALE GENOMIC DNA]</scope>
    <source>
        <strain evidence="16">IBT 31321</strain>
    </source>
</reference>
<keyword evidence="16" id="KW-1185">Reference proteome</keyword>
<sequence length="535" mass="57924">MAEGYARASRKPGVVLVTSGPGVTNLITPLQDALKDGTPLVVLTGEIATHAMGTDAFQETDVIGITGPCTKWNTVVRDIRNLPAQINDAFRIAMDGRMGPVVVALPKDVTSAVLEAHHGLTSPHWDLPESDYPILQFNSLATERSTSIKRCAALINKAKKPVIYAGNGILSSAEGPKALAQLAEVACIPVATTLLGMGSFDEKDPKSLQMLGMHGTAYANKAIQEADLIIALGARFDDRVTGDTDRFALVARAAGKEKRGGVIHFEIHSPHINKIIECDEVVRGDVTAGLTELLPHVRKIKDRPEWMGQIANWKKKYPMKPATSLCANRISPEAVISRLSDLTEQLHNRIIVTTGVGSHQMWATQFFRWTGDRSLITSGGAGTMGFGLPAAIGAKLAQPDAMVIDMDGDASLSMSLTEMSVDAEYGINIKILVLNNEEQGMVTQWQALDYDKRYSHSHQRNPDFVQVASGMGIDAQRLDAVSDMSDKLQWLISSEGPALLEVKVEGKVPVLPWVAPGKALDEIITTRDQIWSSKK</sequence>
<dbReference type="Pfam" id="PF02776">
    <property type="entry name" value="TPP_enzyme_N"/>
    <property type="match status" value="1"/>
</dbReference>
<dbReference type="GO" id="GO:0005739">
    <property type="term" value="C:mitochondrion"/>
    <property type="evidence" value="ECO:0007669"/>
    <property type="project" value="TreeGrafter"/>
</dbReference>
<dbReference type="PANTHER" id="PTHR18968:SF13">
    <property type="entry name" value="ACETOLACTATE SYNTHASE CATALYTIC SUBUNIT, MITOCHONDRIAL"/>
    <property type="match status" value="1"/>
</dbReference>
<comment type="pathway">
    <text evidence="1 11">Amino-acid biosynthesis; L-isoleucine biosynthesis; L-isoleucine from 2-oxobutanoate: step 1/4.</text>
</comment>
<evidence type="ECO:0000256" key="1">
    <source>
        <dbReference type="ARBA" id="ARBA00004974"/>
    </source>
</evidence>
<dbReference type="GO" id="GO:0009097">
    <property type="term" value="P:isoleucine biosynthetic process"/>
    <property type="evidence" value="ECO:0007669"/>
    <property type="project" value="UniProtKB-UniPathway"/>
</dbReference>
<dbReference type="InterPro" id="IPR039368">
    <property type="entry name" value="AHAS_TPP"/>
</dbReference>
<dbReference type="SUPFAM" id="SSF52518">
    <property type="entry name" value="Thiamin diphosphate-binding fold (THDP-binding)"/>
    <property type="match status" value="2"/>
</dbReference>
<dbReference type="InterPro" id="IPR011766">
    <property type="entry name" value="TPP_enzyme_TPP-bd"/>
</dbReference>
<dbReference type="InterPro" id="IPR045229">
    <property type="entry name" value="TPP_enz"/>
</dbReference>
<accession>A0A1V6U782</accession>
<dbReference type="Pfam" id="PF02775">
    <property type="entry name" value="TPP_enzyme_C"/>
    <property type="match status" value="1"/>
</dbReference>
<evidence type="ECO:0000259" key="13">
    <source>
        <dbReference type="Pfam" id="PF02775"/>
    </source>
</evidence>
<dbReference type="GO" id="GO:0003984">
    <property type="term" value="F:acetolactate synthase activity"/>
    <property type="evidence" value="ECO:0007669"/>
    <property type="project" value="UniProtKB-EC"/>
</dbReference>
<comment type="caution">
    <text evidence="15">The sequence shown here is derived from an EMBL/GenBank/DDBJ whole genome shotgun (WGS) entry which is preliminary data.</text>
</comment>
<keyword evidence="7 11" id="KW-0479">Metal-binding</keyword>
<dbReference type="PROSITE" id="PS00187">
    <property type="entry name" value="TPP_ENZYMES"/>
    <property type="match status" value="1"/>
</dbReference>
<dbReference type="STRING" id="36646.A0A1V6U782"/>
<dbReference type="EMBL" id="MDDG01000021">
    <property type="protein sequence ID" value="OQE34337.1"/>
    <property type="molecule type" value="Genomic_DNA"/>
</dbReference>
<dbReference type="InterPro" id="IPR012846">
    <property type="entry name" value="Acetolactate_synth_lsu"/>
</dbReference>
<comment type="cofactor">
    <cofactor evidence="11">
        <name>Mg(2+)</name>
        <dbReference type="ChEBI" id="CHEBI:18420"/>
    </cofactor>
    <text evidence="11">Binds 1 Mg(2+) ion per subunit.</text>
</comment>
<dbReference type="GO" id="GO:0050660">
    <property type="term" value="F:flavin adenine dinucleotide binding"/>
    <property type="evidence" value="ECO:0007669"/>
    <property type="project" value="InterPro"/>
</dbReference>
<evidence type="ECO:0000256" key="6">
    <source>
        <dbReference type="ARBA" id="ARBA00022679"/>
    </source>
</evidence>
<dbReference type="Gene3D" id="3.40.50.970">
    <property type="match status" value="2"/>
</dbReference>
<evidence type="ECO:0000259" key="12">
    <source>
        <dbReference type="Pfam" id="PF00205"/>
    </source>
</evidence>
<keyword evidence="10 11" id="KW-0100">Branched-chain amino acid biosynthesis</keyword>
<evidence type="ECO:0000256" key="3">
    <source>
        <dbReference type="ARBA" id="ARBA00007812"/>
    </source>
</evidence>
<proteinExistence type="inferred from homology"/>
<keyword evidence="9 11" id="KW-0786">Thiamine pyrophosphate</keyword>
<dbReference type="InterPro" id="IPR000399">
    <property type="entry name" value="TPP-bd_CS"/>
</dbReference>
<keyword evidence="8 11" id="KW-0460">Magnesium</keyword>
<feature type="domain" description="Thiamine pyrophosphate enzyme N-terminal TPP-binding" evidence="14">
    <location>
        <begin position="1"/>
        <end position="63"/>
    </location>
</feature>
<evidence type="ECO:0000313" key="16">
    <source>
        <dbReference type="Proteomes" id="UP000191500"/>
    </source>
</evidence>
<keyword evidence="6 11" id="KW-0808">Transferase</keyword>
<comment type="catalytic activity">
    <reaction evidence="11">
        <text>2 pyruvate + H(+) = (2S)-2-acetolactate + CO2</text>
        <dbReference type="Rhea" id="RHEA:25249"/>
        <dbReference type="ChEBI" id="CHEBI:15361"/>
        <dbReference type="ChEBI" id="CHEBI:15378"/>
        <dbReference type="ChEBI" id="CHEBI:16526"/>
        <dbReference type="ChEBI" id="CHEBI:58476"/>
        <dbReference type="EC" id="2.2.1.6"/>
    </reaction>
</comment>
<dbReference type="GO" id="GO:0005948">
    <property type="term" value="C:acetolactate synthase complex"/>
    <property type="evidence" value="ECO:0007669"/>
    <property type="project" value="TreeGrafter"/>
</dbReference>
<dbReference type="InterPro" id="IPR012001">
    <property type="entry name" value="Thiamin_PyroP_enz_TPP-bd_dom"/>
</dbReference>
<dbReference type="FunFam" id="3.40.50.1220:FF:000008">
    <property type="entry name" value="Acetolactate synthase"/>
    <property type="match status" value="1"/>
</dbReference>
<evidence type="ECO:0000256" key="10">
    <source>
        <dbReference type="ARBA" id="ARBA00023304"/>
    </source>
</evidence>
<dbReference type="GO" id="GO:0009099">
    <property type="term" value="P:L-valine biosynthetic process"/>
    <property type="evidence" value="ECO:0007669"/>
    <property type="project" value="UniProtKB-UniPathway"/>
</dbReference>
<dbReference type="GO" id="GO:0030976">
    <property type="term" value="F:thiamine pyrophosphate binding"/>
    <property type="evidence" value="ECO:0007669"/>
    <property type="project" value="UniProtKB-UniRule"/>
</dbReference>
<dbReference type="FunFam" id="3.40.50.970:FF:000007">
    <property type="entry name" value="Acetolactate synthase"/>
    <property type="match status" value="1"/>
</dbReference>
<dbReference type="AlphaFoldDB" id="A0A1V6U782"/>
<dbReference type="UniPathway" id="UPA00047">
    <property type="reaction ID" value="UER00055"/>
</dbReference>
<name>A0A1V6U782_9EURO</name>
<evidence type="ECO:0000256" key="5">
    <source>
        <dbReference type="ARBA" id="ARBA00022605"/>
    </source>
</evidence>
<feature type="domain" description="Thiamine pyrophosphate enzyme TPP-binding" evidence="13">
    <location>
        <begin position="355"/>
        <end position="502"/>
    </location>
</feature>
<evidence type="ECO:0000313" key="15">
    <source>
        <dbReference type="EMBL" id="OQE34337.1"/>
    </source>
</evidence>
<evidence type="ECO:0000256" key="4">
    <source>
        <dbReference type="ARBA" id="ARBA00013145"/>
    </source>
</evidence>
<comment type="pathway">
    <text evidence="2 11">Amino-acid biosynthesis; L-valine biosynthesis; L-valine from pyruvate: step 1/4.</text>
</comment>
<comment type="similarity">
    <text evidence="3 11">Belongs to the TPP enzyme family.</text>
</comment>
<evidence type="ECO:0000256" key="9">
    <source>
        <dbReference type="ARBA" id="ARBA00023052"/>
    </source>
</evidence>
<evidence type="ECO:0000256" key="8">
    <source>
        <dbReference type="ARBA" id="ARBA00022842"/>
    </source>
</evidence>
<dbReference type="InterPro" id="IPR012000">
    <property type="entry name" value="Thiamin_PyroP_enz_cen_dom"/>
</dbReference>
<gene>
    <name evidence="15" type="ORF">PENCOP_c021G05567</name>
</gene>
<evidence type="ECO:0000256" key="7">
    <source>
        <dbReference type="ARBA" id="ARBA00022723"/>
    </source>
</evidence>
<dbReference type="CDD" id="cd02015">
    <property type="entry name" value="TPP_AHAS"/>
    <property type="match status" value="1"/>
</dbReference>
<dbReference type="Proteomes" id="UP000191500">
    <property type="component" value="Unassembled WGS sequence"/>
</dbReference>
<feature type="domain" description="Thiamine pyrophosphate enzyme central" evidence="12">
    <location>
        <begin position="148"/>
        <end position="293"/>
    </location>
</feature>
<dbReference type="Gene3D" id="3.40.50.1220">
    <property type="entry name" value="TPP-binding domain"/>
    <property type="match status" value="1"/>
</dbReference>
<dbReference type="InterPro" id="IPR029035">
    <property type="entry name" value="DHS-like_NAD/FAD-binding_dom"/>
</dbReference>
<dbReference type="Pfam" id="PF00205">
    <property type="entry name" value="TPP_enzyme_M"/>
    <property type="match status" value="1"/>
</dbReference>
<dbReference type="EC" id="2.2.1.6" evidence="4 11"/>
<dbReference type="NCBIfam" id="TIGR00118">
    <property type="entry name" value="acolac_lg"/>
    <property type="match status" value="1"/>
</dbReference>
<comment type="cofactor">
    <cofactor evidence="11">
        <name>thiamine diphosphate</name>
        <dbReference type="ChEBI" id="CHEBI:58937"/>
    </cofactor>
    <text evidence="11">Binds 1 thiamine pyrophosphate per subunit.</text>
</comment>
<evidence type="ECO:0000259" key="14">
    <source>
        <dbReference type="Pfam" id="PF02776"/>
    </source>
</evidence>
<organism evidence="15 16">
    <name type="scientific">Penicillium coprophilum</name>
    <dbReference type="NCBI Taxonomy" id="36646"/>
    <lineage>
        <taxon>Eukaryota</taxon>
        <taxon>Fungi</taxon>
        <taxon>Dikarya</taxon>
        <taxon>Ascomycota</taxon>
        <taxon>Pezizomycotina</taxon>
        <taxon>Eurotiomycetes</taxon>
        <taxon>Eurotiomycetidae</taxon>
        <taxon>Eurotiales</taxon>
        <taxon>Aspergillaceae</taxon>
        <taxon>Penicillium</taxon>
    </lineage>
</organism>
<dbReference type="SUPFAM" id="SSF52467">
    <property type="entry name" value="DHS-like NAD/FAD-binding domain"/>
    <property type="match status" value="1"/>
</dbReference>
<keyword evidence="5 11" id="KW-0028">Amino-acid biosynthesis</keyword>
<dbReference type="GO" id="GO:0000287">
    <property type="term" value="F:magnesium ion binding"/>
    <property type="evidence" value="ECO:0007669"/>
    <property type="project" value="UniProtKB-UniRule"/>
</dbReference>
<dbReference type="CDD" id="cd07035">
    <property type="entry name" value="TPP_PYR_POX_like"/>
    <property type="match status" value="1"/>
</dbReference>
<dbReference type="UniPathway" id="UPA00049">
    <property type="reaction ID" value="UER00059"/>
</dbReference>
<evidence type="ECO:0000256" key="2">
    <source>
        <dbReference type="ARBA" id="ARBA00005025"/>
    </source>
</evidence>
<protein>
    <recommendedName>
        <fullName evidence="4 11">Acetolactate synthase</fullName>
        <ecNumber evidence="4 11">2.2.1.6</ecNumber>
    </recommendedName>
</protein>